<comment type="caution">
    <text evidence="2">The sequence shown here is derived from an EMBL/GenBank/DDBJ whole genome shotgun (WGS) entry which is preliminary data.</text>
</comment>
<name>A0AAE2VYZ9_9RHOB</name>
<dbReference type="Proteomes" id="UP000732193">
    <property type="component" value="Unassembled WGS sequence"/>
</dbReference>
<keyword evidence="3" id="KW-1185">Reference proteome</keyword>
<proteinExistence type="predicted"/>
<dbReference type="InterPro" id="IPR011576">
    <property type="entry name" value="Pyridox_Oxase_N"/>
</dbReference>
<accession>A0AAE2VYZ9</accession>
<feature type="domain" description="Pyridoxamine 5'-phosphate oxidase N-terminal" evidence="1">
    <location>
        <begin position="43"/>
        <end position="140"/>
    </location>
</feature>
<dbReference type="EMBL" id="JAFBRM010000003">
    <property type="protein sequence ID" value="MBM1714469.1"/>
    <property type="molecule type" value="Genomic_DNA"/>
</dbReference>
<gene>
    <name evidence="2" type="ORF">JQV55_12940</name>
</gene>
<dbReference type="PANTHER" id="PTHR42815">
    <property type="entry name" value="FAD-BINDING, PUTATIVE (AFU_ORTHOLOGUE AFUA_6G07600)-RELATED"/>
    <property type="match status" value="1"/>
</dbReference>
<evidence type="ECO:0000313" key="2">
    <source>
        <dbReference type="EMBL" id="MBM1714469.1"/>
    </source>
</evidence>
<dbReference type="AlphaFoldDB" id="A0AAE2VYZ9"/>
<dbReference type="SUPFAM" id="SSF50475">
    <property type="entry name" value="FMN-binding split barrel"/>
    <property type="match status" value="1"/>
</dbReference>
<protein>
    <submittedName>
        <fullName evidence="2">Pyridoxamine 5'-phosphate oxidase family protein</fullName>
    </submittedName>
</protein>
<organism evidence="2 3">
    <name type="scientific">Sulfitobacter geojensis</name>
    <dbReference type="NCBI Taxonomy" id="1342299"/>
    <lineage>
        <taxon>Bacteria</taxon>
        <taxon>Pseudomonadati</taxon>
        <taxon>Pseudomonadota</taxon>
        <taxon>Alphaproteobacteria</taxon>
        <taxon>Rhodobacterales</taxon>
        <taxon>Roseobacteraceae</taxon>
        <taxon>Sulfitobacter</taxon>
    </lineage>
</organism>
<dbReference type="PANTHER" id="PTHR42815:SF2">
    <property type="entry name" value="FAD-BINDING, PUTATIVE (AFU_ORTHOLOGUE AFUA_6G07600)-RELATED"/>
    <property type="match status" value="1"/>
</dbReference>
<evidence type="ECO:0000259" key="1">
    <source>
        <dbReference type="Pfam" id="PF01243"/>
    </source>
</evidence>
<dbReference type="InterPro" id="IPR012349">
    <property type="entry name" value="Split_barrel_FMN-bd"/>
</dbReference>
<dbReference type="RefSeq" id="WP_203242580.1">
    <property type="nucleotide sequence ID" value="NZ_JAFBRH010000003.1"/>
</dbReference>
<sequence>MTSYADIMFTPDVLAQQAEVGSKGKYDARYQAKQDEPLGQPEQAFLAARTTLYIATVNSIGWPYIQHRGGPAGFLKVLDPFTIGFADYLGNRQVITKGNLAGDDRISVFAIDYARQTRLKLQGHATLLNAEEAPDLVAQLSTEGQGRVQRVMRIRVAAWDWNCPQFITPRFATAEMTALVGPELSRLETRNTELEAEVAKLRDQLRTRHDPD</sequence>
<evidence type="ECO:0000313" key="3">
    <source>
        <dbReference type="Proteomes" id="UP000732193"/>
    </source>
</evidence>
<reference evidence="2 3" key="1">
    <citation type="submission" date="2021-01" db="EMBL/GenBank/DDBJ databases">
        <title>Diatom-associated Roseobacters Show Island Model of Population Structure.</title>
        <authorList>
            <person name="Qu L."/>
            <person name="Feng X."/>
            <person name="Chen Y."/>
            <person name="Li L."/>
            <person name="Wang X."/>
            <person name="Hu Z."/>
            <person name="Wang H."/>
            <person name="Luo H."/>
        </authorList>
    </citation>
    <scope>NUCLEOTIDE SEQUENCE [LARGE SCALE GENOMIC DNA]</scope>
    <source>
        <strain evidence="2 3">TR60-84</strain>
    </source>
</reference>
<dbReference type="Pfam" id="PF01243">
    <property type="entry name" value="PNPOx_N"/>
    <property type="match status" value="1"/>
</dbReference>
<dbReference type="Gene3D" id="2.30.110.10">
    <property type="entry name" value="Electron Transport, Fmn-binding Protein, Chain A"/>
    <property type="match status" value="1"/>
</dbReference>